<gene>
    <name evidence="7" type="ORF">CAK95_09280</name>
</gene>
<evidence type="ECO:0000256" key="3">
    <source>
        <dbReference type="ARBA" id="ARBA00029447"/>
    </source>
</evidence>
<dbReference type="KEGG" id="psin:CAK95_09280"/>
<dbReference type="Pfam" id="PF00015">
    <property type="entry name" value="MCPsignal"/>
    <property type="match status" value="1"/>
</dbReference>
<dbReference type="EMBL" id="CP021112">
    <property type="protein sequence ID" value="ARP99254.1"/>
    <property type="molecule type" value="Genomic_DNA"/>
</dbReference>
<sequence>MGLAMLNKLSVGALLKSVIGILGVAVIVMLAQNVWMSWTQYQAATRSAAVIDISRNLFTALHNLRVDRSTTVRDLNGDRQQTSLAKQTQDVRTAEMAALKPALAALAKLDFPNKEASLPGLVASVNKLHGLHEETVRAVTQPKASRRAGLMEEFNAETSRLIESLGKLSEQLTNMVKLDDSMIDQLLGIKQLAWIARNSAGDAQVMISNGLGGLKLPADPLLVYTRNLGKTESVWEALEEAAAGLNLPPQFAAALQTARNEYFDPKFSELRLKVFKAVIAGENAGVTPQEWTPMSVSKLASLLGVAETALDVAMDHAQAKAASSLWHFGIMSALLIVALAFVAAMVLLVSRRVTEPLRNIQGAMLKLADGDFSVVLPGLDRKDEIGDVANSVERFKVLALEKARAEADETLKRQKAEAEMQAQAAEERARTADEQARAMRMLGEGLGRLSDGDLTVRLDDGFSESYRQIKDDFNTAMSRLQSTVQAIALATGEVSNAAAEISASTTDLSQRTEEQAASLEETSASMEQISATVKQNAQNAQHANSLTQGTHQIADQGGQVVSEAVSAMARIEESSRKISDIISVIDEIARQTNLLALNAAVEAARAGEAGRGFAVVASEVRSLAQRSSQAAKDIKDLIVNSSTQVTEGVDLVNRAGTSLGKIVESIKQVAEIVSEIANASGEQASGLDQVSKALVQMDEVTQQNSALVEQNAATAKTLEDQQAAMRERMGFFKFGDEQSAAPAPRIQSPVVRMKQSAPATRPSAPARQPAKRAVVSRGGAAAAVAIDGDWEEF</sequence>
<feature type="region of interest" description="Disordered" evidence="5">
    <location>
        <begin position="754"/>
        <end position="773"/>
    </location>
</feature>
<keyword evidence="8" id="KW-1185">Reference proteome</keyword>
<dbReference type="InterPro" id="IPR004089">
    <property type="entry name" value="MCPsignal_dom"/>
</dbReference>
<dbReference type="SMART" id="SM00304">
    <property type="entry name" value="HAMP"/>
    <property type="match status" value="2"/>
</dbReference>
<dbReference type="OrthoDB" id="8456673at2"/>
<dbReference type="FunFam" id="1.10.287.950:FF:000001">
    <property type="entry name" value="Methyl-accepting chemotaxis sensory transducer"/>
    <property type="match status" value="1"/>
</dbReference>
<comment type="subcellular location">
    <subcellularLocation>
        <location evidence="1">Membrane</location>
    </subcellularLocation>
</comment>
<dbReference type="InterPro" id="IPR051310">
    <property type="entry name" value="MCP_chemotaxis"/>
</dbReference>
<keyword evidence="6" id="KW-0812">Transmembrane</keyword>
<dbReference type="PROSITE" id="PS50111">
    <property type="entry name" value="CHEMOTAXIS_TRANSDUC_2"/>
    <property type="match status" value="1"/>
</dbReference>
<dbReference type="SMART" id="SM00283">
    <property type="entry name" value="MA"/>
    <property type="match status" value="1"/>
</dbReference>
<evidence type="ECO:0000256" key="4">
    <source>
        <dbReference type="SAM" id="Coils"/>
    </source>
</evidence>
<keyword evidence="4" id="KW-0175">Coiled coil</keyword>
<keyword evidence="2" id="KW-0145">Chemotaxis</keyword>
<dbReference type="PROSITE" id="PS50885">
    <property type="entry name" value="HAMP"/>
    <property type="match status" value="2"/>
</dbReference>
<dbReference type="AlphaFoldDB" id="A0A1W6ZR56"/>
<name>A0A1W6ZR56_9HYPH</name>
<organism evidence="7 8">
    <name type="scientific">Pseudorhodoplanes sinuspersici</name>
    <dbReference type="NCBI Taxonomy" id="1235591"/>
    <lineage>
        <taxon>Bacteria</taxon>
        <taxon>Pseudomonadati</taxon>
        <taxon>Pseudomonadota</taxon>
        <taxon>Alphaproteobacteria</taxon>
        <taxon>Hyphomicrobiales</taxon>
        <taxon>Pseudorhodoplanes</taxon>
    </lineage>
</organism>
<dbReference type="Pfam" id="PF00672">
    <property type="entry name" value="HAMP"/>
    <property type="match status" value="1"/>
</dbReference>
<feature type="coiled-coil region" evidence="4">
    <location>
        <begin position="397"/>
        <end position="442"/>
    </location>
</feature>
<dbReference type="CDD" id="cd06225">
    <property type="entry name" value="HAMP"/>
    <property type="match status" value="1"/>
</dbReference>
<protein>
    <submittedName>
        <fullName evidence="7">Uncharacterized protein</fullName>
    </submittedName>
</protein>
<keyword evidence="6" id="KW-0472">Membrane</keyword>
<dbReference type="Gene3D" id="1.10.287.950">
    <property type="entry name" value="Methyl-accepting chemotaxis protein"/>
    <property type="match status" value="1"/>
</dbReference>
<feature type="transmembrane region" description="Helical" evidence="6">
    <location>
        <begin position="12"/>
        <end position="35"/>
    </location>
</feature>
<feature type="transmembrane region" description="Helical" evidence="6">
    <location>
        <begin position="325"/>
        <end position="349"/>
    </location>
</feature>
<dbReference type="PANTHER" id="PTHR43531">
    <property type="entry name" value="PROTEIN ICFG"/>
    <property type="match status" value="1"/>
</dbReference>
<evidence type="ECO:0000313" key="8">
    <source>
        <dbReference type="Proteomes" id="UP000194137"/>
    </source>
</evidence>
<evidence type="ECO:0000256" key="1">
    <source>
        <dbReference type="ARBA" id="ARBA00004370"/>
    </source>
</evidence>
<dbReference type="PANTHER" id="PTHR43531:SF11">
    <property type="entry name" value="METHYL-ACCEPTING CHEMOTAXIS PROTEIN 3"/>
    <property type="match status" value="1"/>
</dbReference>
<accession>A0A1W6ZR56</accession>
<dbReference type="Proteomes" id="UP000194137">
    <property type="component" value="Chromosome"/>
</dbReference>
<dbReference type="Gene3D" id="6.10.340.10">
    <property type="match status" value="1"/>
</dbReference>
<comment type="similarity">
    <text evidence="3">Belongs to the methyl-accepting chemotaxis (MCP) protein family.</text>
</comment>
<evidence type="ECO:0000256" key="6">
    <source>
        <dbReference type="SAM" id="Phobius"/>
    </source>
</evidence>
<keyword evidence="6" id="KW-1133">Transmembrane helix</keyword>
<dbReference type="GO" id="GO:0016020">
    <property type="term" value="C:membrane"/>
    <property type="evidence" value="ECO:0007669"/>
    <property type="project" value="UniProtKB-SubCell"/>
</dbReference>
<dbReference type="SUPFAM" id="SSF158472">
    <property type="entry name" value="HAMP domain-like"/>
    <property type="match status" value="1"/>
</dbReference>
<evidence type="ECO:0000256" key="5">
    <source>
        <dbReference type="SAM" id="MobiDB-lite"/>
    </source>
</evidence>
<feature type="compositionally biased region" description="Low complexity" evidence="5">
    <location>
        <begin position="755"/>
        <end position="773"/>
    </location>
</feature>
<dbReference type="InterPro" id="IPR003660">
    <property type="entry name" value="HAMP_dom"/>
</dbReference>
<dbReference type="SUPFAM" id="SSF58104">
    <property type="entry name" value="Methyl-accepting chemotaxis protein (MCP) signaling domain"/>
    <property type="match status" value="1"/>
</dbReference>
<dbReference type="GO" id="GO:0006935">
    <property type="term" value="P:chemotaxis"/>
    <property type="evidence" value="ECO:0007669"/>
    <property type="project" value="UniProtKB-KW"/>
</dbReference>
<proteinExistence type="inferred from homology"/>
<reference evidence="7 8" key="1">
    <citation type="submission" date="2017-05" db="EMBL/GenBank/DDBJ databases">
        <title>Full genome sequence of Pseudorhodoplanes sinuspersici.</title>
        <authorList>
            <person name="Dastgheib S.M.M."/>
            <person name="Shavandi M."/>
            <person name="Tirandaz H."/>
        </authorList>
    </citation>
    <scope>NUCLEOTIDE SEQUENCE [LARGE SCALE GENOMIC DNA]</scope>
    <source>
        <strain evidence="7 8">RIPI110</strain>
    </source>
</reference>
<dbReference type="CDD" id="cd11386">
    <property type="entry name" value="MCP_signal"/>
    <property type="match status" value="1"/>
</dbReference>
<dbReference type="STRING" id="1235591.CAK95_09280"/>
<evidence type="ECO:0000256" key="2">
    <source>
        <dbReference type="ARBA" id="ARBA00022500"/>
    </source>
</evidence>
<evidence type="ECO:0000313" key="7">
    <source>
        <dbReference type="EMBL" id="ARP99254.1"/>
    </source>
</evidence>
<dbReference type="GO" id="GO:0007165">
    <property type="term" value="P:signal transduction"/>
    <property type="evidence" value="ECO:0007669"/>
    <property type="project" value="InterPro"/>
</dbReference>